<keyword evidence="3" id="KW-1133">Transmembrane helix</keyword>
<feature type="transmembrane region" description="Helical" evidence="3">
    <location>
        <begin position="41"/>
        <end position="60"/>
    </location>
</feature>
<organism evidence="6 7">
    <name type="scientific">Ichthyophthirius multifiliis</name>
    <name type="common">White spot disease agent</name>
    <name type="synonym">Ich</name>
    <dbReference type="NCBI Taxonomy" id="5932"/>
    <lineage>
        <taxon>Eukaryota</taxon>
        <taxon>Sar</taxon>
        <taxon>Alveolata</taxon>
        <taxon>Ciliophora</taxon>
        <taxon>Intramacronucleata</taxon>
        <taxon>Oligohymenophorea</taxon>
        <taxon>Hymenostomatida</taxon>
        <taxon>Ophryoglenina</taxon>
        <taxon>Ichthyophthirius</taxon>
    </lineage>
</organism>
<dbReference type="GO" id="GO:0005249">
    <property type="term" value="F:voltage-gated potassium channel activity"/>
    <property type="evidence" value="ECO:0007669"/>
    <property type="project" value="TreeGrafter"/>
</dbReference>
<evidence type="ECO:0000313" key="6">
    <source>
        <dbReference type="EMBL" id="EGR31384.1"/>
    </source>
</evidence>
<dbReference type="PROSITE" id="PS50158">
    <property type="entry name" value="ZF_CCHC"/>
    <property type="match status" value="1"/>
</dbReference>
<evidence type="ECO:0000256" key="1">
    <source>
        <dbReference type="PROSITE-ProRule" id="PRU00047"/>
    </source>
</evidence>
<dbReference type="Gene3D" id="1.10.287.630">
    <property type="entry name" value="Helix hairpin bin"/>
    <property type="match status" value="1"/>
</dbReference>
<dbReference type="InterPro" id="IPR013099">
    <property type="entry name" value="K_chnl_dom"/>
</dbReference>
<dbReference type="SUPFAM" id="SSF51206">
    <property type="entry name" value="cAMP-binding domain-like"/>
    <property type="match status" value="1"/>
</dbReference>
<gene>
    <name evidence="6" type="ORF">IMG5_110890</name>
</gene>
<keyword evidence="1" id="KW-0479">Metal-binding</keyword>
<name>G0QTR3_ICHMU</name>
<dbReference type="Gene3D" id="2.60.120.10">
    <property type="entry name" value="Jelly Rolls"/>
    <property type="match status" value="1"/>
</dbReference>
<evidence type="ECO:0000259" key="4">
    <source>
        <dbReference type="PROSITE" id="PS50042"/>
    </source>
</evidence>
<dbReference type="GO" id="GO:0003676">
    <property type="term" value="F:nucleic acid binding"/>
    <property type="evidence" value="ECO:0007669"/>
    <property type="project" value="InterPro"/>
</dbReference>
<dbReference type="OrthoDB" id="421226at2759"/>
<accession>G0QTR3</accession>
<dbReference type="GO" id="GO:0098855">
    <property type="term" value="C:HCN channel complex"/>
    <property type="evidence" value="ECO:0007669"/>
    <property type="project" value="TreeGrafter"/>
</dbReference>
<dbReference type="OMA" id="PLHKSQL"/>
<dbReference type="RefSeq" id="XP_004034870.1">
    <property type="nucleotide sequence ID" value="XM_004034822.1"/>
</dbReference>
<dbReference type="GO" id="GO:0035725">
    <property type="term" value="P:sodium ion transmembrane transport"/>
    <property type="evidence" value="ECO:0007669"/>
    <property type="project" value="TreeGrafter"/>
</dbReference>
<proteinExistence type="predicted"/>
<dbReference type="SUPFAM" id="SSF81324">
    <property type="entry name" value="Voltage-gated potassium channels"/>
    <property type="match status" value="1"/>
</dbReference>
<dbReference type="Pfam" id="PF07885">
    <property type="entry name" value="Ion_trans_2"/>
    <property type="match status" value="1"/>
</dbReference>
<dbReference type="Pfam" id="PF00027">
    <property type="entry name" value="cNMP_binding"/>
    <property type="match status" value="1"/>
</dbReference>
<keyword evidence="3" id="KW-0812">Transmembrane</keyword>
<dbReference type="SMART" id="SM00100">
    <property type="entry name" value="cNMP"/>
    <property type="match status" value="1"/>
</dbReference>
<feature type="coiled-coil region" evidence="2">
    <location>
        <begin position="70"/>
        <end position="129"/>
    </location>
</feature>
<dbReference type="STRING" id="857967.G0QTR3"/>
<reference evidence="6 7" key="1">
    <citation type="submission" date="2011-07" db="EMBL/GenBank/DDBJ databases">
        <authorList>
            <person name="Coyne R."/>
            <person name="Brami D."/>
            <person name="Johnson J."/>
            <person name="Hostetler J."/>
            <person name="Hannick L."/>
            <person name="Clark T."/>
            <person name="Cassidy-Hanley D."/>
            <person name="Inman J."/>
        </authorList>
    </citation>
    <scope>NUCLEOTIDE SEQUENCE [LARGE SCALE GENOMIC DNA]</scope>
    <source>
        <strain evidence="6 7">G5</strain>
    </source>
</reference>
<dbReference type="PANTHER" id="PTHR45689:SF5">
    <property type="entry name" value="I[[H]] CHANNEL, ISOFORM E"/>
    <property type="match status" value="1"/>
</dbReference>
<dbReference type="GO" id="GO:0003254">
    <property type="term" value="P:regulation of membrane depolarization"/>
    <property type="evidence" value="ECO:0007669"/>
    <property type="project" value="TreeGrafter"/>
</dbReference>
<dbReference type="InterPro" id="IPR014710">
    <property type="entry name" value="RmlC-like_jellyroll"/>
</dbReference>
<evidence type="ECO:0000256" key="2">
    <source>
        <dbReference type="SAM" id="Coils"/>
    </source>
</evidence>
<dbReference type="InterPro" id="IPR000595">
    <property type="entry name" value="cNMP-bd_dom"/>
</dbReference>
<dbReference type="InterPro" id="IPR001878">
    <property type="entry name" value="Znf_CCHC"/>
</dbReference>
<keyword evidence="1" id="KW-0863">Zinc-finger</keyword>
<feature type="domain" description="Cyclic nucleotide-binding" evidence="4">
    <location>
        <begin position="150"/>
        <end position="256"/>
    </location>
</feature>
<dbReference type="InParanoid" id="G0QTR3"/>
<dbReference type="CDD" id="cd00038">
    <property type="entry name" value="CAP_ED"/>
    <property type="match status" value="1"/>
</dbReference>
<dbReference type="AlphaFoldDB" id="G0QTR3"/>
<feature type="domain" description="CCHC-type" evidence="5">
    <location>
        <begin position="286"/>
        <end position="301"/>
    </location>
</feature>
<keyword evidence="7" id="KW-1185">Reference proteome</keyword>
<dbReference type="EMBL" id="GL983871">
    <property type="protein sequence ID" value="EGR31384.1"/>
    <property type="molecule type" value="Genomic_DNA"/>
</dbReference>
<dbReference type="GO" id="GO:0008270">
    <property type="term" value="F:zinc ion binding"/>
    <property type="evidence" value="ECO:0007669"/>
    <property type="project" value="UniProtKB-KW"/>
</dbReference>
<evidence type="ECO:0000256" key="3">
    <source>
        <dbReference type="SAM" id="Phobius"/>
    </source>
</evidence>
<keyword evidence="3" id="KW-0472">Membrane</keyword>
<evidence type="ECO:0000313" key="7">
    <source>
        <dbReference type="Proteomes" id="UP000008983"/>
    </source>
</evidence>
<dbReference type="PANTHER" id="PTHR45689">
    <property type="entry name" value="I[[H]] CHANNEL, ISOFORM E"/>
    <property type="match status" value="1"/>
</dbReference>
<feature type="transmembrane region" description="Helical" evidence="3">
    <location>
        <begin position="15"/>
        <end position="34"/>
    </location>
</feature>
<dbReference type="InterPro" id="IPR051413">
    <property type="entry name" value="K/Na_HCN_channel"/>
</dbReference>
<dbReference type="GeneID" id="14907532"/>
<dbReference type="PROSITE" id="PS50042">
    <property type="entry name" value="CNMP_BINDING_3"/>
    <property type="match status" value="1"/>
</dbReference>
<dbReference type="SMART" id="SM00343">
    <property type="entry name" value="ZnF_C2HC"/>
    <property type="match status" value="1"/>
</dbReference>
<dbReference type="Gene3D" id="1.10.287.70">
    <property type="match status" value="1"/>
</dbReference>
<keyword evidence="1" id="KW-0862">Zinc</keyword>
<evidence type="ECO:0008006" key="8">
    <source>
        <dbReference type="Google" id="ProtNLM"/>
    </source>
</evidence>
<sequence>MLDTPIRYMSWEVRYIYSFYWSVTTMCTVGYGDISPTNQYEALFASINMILISCVFAYSINNIGMILQEIEKTSKELKDNQNTIQNYLERKKVNNEIKSRVRHYLQFLAEEQKNRNKKSEDEILQKLSNGLRDEITMEINCKIINSYQIFARNFSIKTINRLVFAMKEVLTLPNEVILRENEVDDMSIYFIYDGIIEIYYQNQINDKKEIIIKKLQSNNFFGELSFFSGLSRKASARSVNLSTLYKIERKEFLDILNQNQEDFQRLKMIQEQIIFQQDYSFITTDCYVCGKLNHLAFQCPNVHQLFDDQFLILREKFSIFQQRKIKQRQTKNKQCAMQNNINIQLFFYKKKKKKSKIKYQYFYIINFFYKKKCKNKILVFLFLYEKNINQYQYLIKMQNNINIKFVFFYIKNLKQNINIQLKYKIILIFNSLFYIKKILNNINIQLFFLYKKNTNQYQYLIKCKIILSFYQNINNINIQFLFFIQKNIKQQQYLIKMQKCKIILILNYLLIQKFQNKILISNQNVNNINIQFLFFYIKNLKQNINIQLKCKIILIFNFFFYIKKMLNNINNQLKCKIKLIIFKQNVKMQNNINIKFLFFLKKNNVKQYQYLIIFYIKKNVYQYQFFFFYKKQNISIQLFFIYKKKNISFQKQINLIKTIIQSFLRRRQLFHFF</sequence>
<evidence type="ECO:0000259" key="5">
    <source>
        <dbReference type="PROSITE" id="PS50158"/>
    </source>
</evidence>
<dbReference type="Proteomes" id="UP000008983">
    <property type="component" value="Unassembled WGS sequence"/>
</dbReference>
<keyword evidence="2" id="KW-0175">Coiled coil</keyword>
<protein>
    <recommendedName>
        <fullName evidence="8">Cyclic nucleotide-binding domain-containing protein</fullName>
    </recommendedName>
</protein>
<dbReference type="InterPro" id="IPR018490">
    <property type="entry name" value="cNMP-bd_dom_sf"/>
</dbReference>
<dbReference type="eggNOG" id="KOG0498">
    <property type="taxonomic scope" value="Eukaryota"/>
</dbReference>